<evidence type="ECO:0000256" key="1">
    <source>
        <dbReference type="ARBA" id="ARBA00022598"/>
    </source>
</evidence>
<dbReference type="AlphaFoldDB" id="A0A7R9ED57"/>
<dbReference type="InterPro" id="IPR000120">
    <property type="entry name" value="Amidase"/>
</dbReference>
<feature type="active site" description="Charge relay system" evidence="5">
    <location>
        <position position="183"/>
    </location>
</feature>
<accession>A0A7R9ED57</accession>
<dbReference type="HAMAP" id="MF_00120">
    <property type="entry name" value="GatA"/>
    <property type="match status" value="1"/>
</dbReference>
<dbReference type="SUPFAM" id="SSF75304">
    <property type="entry name" value="Amidase signature (AS) enzymes"/>
    <property type="match status" value="1"/>
</dbReference>
<dbReference type="InterPro" id="IPR004412">
    <property type="entry name" value="GatA"/>
</dbReference>
<feature type="active site" description="Acyl-ester intermediate" evidence="5">
    <location>
        <position position="207"/>
    </location>
</feature>
<keyword evidence="1 5" id="KW-0436">Ligase</keyword>
<comment type="subcellular location">
    <subcellularLocation>
        <location evidence="5">Mitochondrion</location>
    </subcellularLocation>
</comment>
<comment type="subunit">
    <text evidence="5">Subunit of the heterotrimeric GatCAB amidotransferase (AdT) complex, composed of A, B and C subunits.</text>
</comment>
<dbReference type="GO" id="GO:0005524">
    <property type="term" value="F:ATP binding"/>
    <property type="evidence" value="ECO:0007669"/>
    <property type="project" value="UniProtKB-KW"/>
</dbReference>
<dbReference type="InterPro" id="IPR023631">
    <property type="entry name" value="Amidase_dom"/>
</dbReference>
<feature type="domain" description="Amidase" evidence="6">
    <location>
        <begin position="178"/>
        <end position="499"/>
    </location>
</feature>
<keyword evidence="4 5" id="KW-0648">Protein biosynthesis</keyword>
<reference evidence="7" key="1">
    <citation type="submission" date="2020-11" db="EMBL/GenBank/DDBJ databases">
        <authorList>
            <person name="Tran Van P."/>
        </authorList>
    </citation>
    <scope>NUCLEOTIDE SEQUENCE</scope>
</reference>
<comment type="catalytic activity">
    <reaction evidence="5">
        <text>L-glutamyl-tRNA(Gln) + L-glutamine + ATP + H2O = L-glutaminyl-tRNA(Gln) + L-glutamate + ADP + phosphate + H(+)</text>
        <dbReference type="Rhea" id="RHEA:17521"/>
        <dbReference type="Rhea" id="RHEA-COMP:9681"/>
        <dbReference type="Rhea" id="RHEA-COMP:9684"/>
        <dbReference type="ChEBI" id="CHEBI:15377"/>
        <dbReference type="ChEBI" id="CHEBI:15378"/>
        <dbReference type="ChEBI" id="CHEBI:29985"/>
        <dbReference type="ChEBI" id="CHEBI:30616"/>
        <dbReference type="ChEBI" id="CHEBI:43474"/>
        <dbReference type="ChEBI" id="CHEBI:58359"/>
        <dbReference type="ChEBI" id="CHEBI:78520"/>
        <dbReference type="ChEBI" id="CHEBI:78521"/>
        <dbReference type="ChEBI" id="CHEBI:456216"/>
        <dbReference type="EC" id="6.3.5.7"/>
    </reaction>
</comment>
<dbReference type="GO" id="GO:0032543">
    <property type="term" value="P:mitochondrial translation"/>
    <property type="evidence" value="ECO:0007669"/>
    <property type="project" value="UniProtKB-UniRule"/>
</dbReference>
<organism evidence="7">
    <name type="scientific">Timema monikensis</name>
    <dbReference type="NCBI Taxonomy" id="170555"/>
    <lineage>
        <taxon>Eukaryota</taxon>
        <taxon>Metazoa</taxon>
        <taxon>Ecdysozoa</taxon>
        <taxon>Arthropoda</taxon>
        <taxon>Hexapoda</taxon>
        <taxon>Insecta</taxon>
        <taxon>Pterygota</taxon>
        <taxon>Neoptera</taxon>
        <taxon>Polyneoptera</taxon>
        <taxon>Phasmatodea</taxon>
        <taxon>Timematodea</taxon>
        <taxon>Timematoidea</taxon>
        <taxon>Timematidae</taxon>
        <taxon>Timema</taxon>
    </lineage>
</organism>
<dbReference type="InterPro" id="IPR036928">
    <property type="entry name" value="AS_sf"/>
</dbReference>
<name>A0A7R9ED57_9NEOP</name>
<evidence type="ECO:0000256" key="5">
    <source>
        <dbReference type="HAMAP-Rule" id="MF_03150"/>
    </source>
</evidence>
<dbReference type="GO" id="GO:0050567">
    <property type="term" value="F:glutaminyl-tRNA synthase (glutamine-hydrolyzing) activity"/>
    <property type="evidence" value="ECO:0007669"/>
    <property type="project" value="UniProtKB-UniRule"/>
</dbReference>
<keyword evidence="2 5" id="KW-0547">Nucleotide-binding</keyword>
<proteinExistence type="inferred from homology"/>
<evidence type="ECO:0000313" key="7">
    <source>
        <dbReference type="EMBL" id="CAD7430931.1"/>
    </source>
</evidence>
<dbReference type="GO" id="GO:0030956">
    <property type="term" value="C:glutamyl-tRNA(Gln) amidotransferase complex"/>
    <property type="evidence" value="ECO:0007669"/>
    <property type="project" value="UniProtKB-UniRule"/>
</dbReference>
<dbReference type="Pfam" id="PF01425">
    <property type="entry name" value="Amidase"/>
    <property type="match status" value="2"/>
</dbReference>
<dbReference type="GO" id="GO:0005739">
    <property type="term" value="C:mitochondrion"/>
    <property type="evidence" value="ECO:0007669"/>
    <property type="project" value="UniProtKB-SubCell"/>
</dbReference>
<feature type="domain" description="Amidase" evidence="6">
    <location>
        <begin position="28"/>
        <end position="145"/>
    </location>
</feature>
<evidence type="ECO:0000256" key="3">
    <source>
        <dbReference type="ARBA" id="ARBA00022840"/>
    </source>
</evidence>
<dbReference type="EC" id="6.3.5.7" evidence="5"/>
<feature type="active site" description="Charge relay system" evidence="5">
    <location>
        <position position="77"/>
    </location>
</feature>
<evidence type="ECO:0000259" key="6">
    <source>
        <dbReference type="Pfam" id="PF01425"/>
    </source>
</evidence>
<dbReference type="GO" id="GO:0070681">
    <property type="term" value="P:glutaminyl-tRNAGln biosynthesis via transamidation"/>
    <property type="evidence" value="ECO:0007669"/>
    <property type="project" value="UniProtKB-UniRule"/>
</dbReference>
<evidence type="ECO:0000256" key="4">
    <source>
        <dbReference type="ARBA" id="ARBA00022917"/>
    </source>
</evidence>
<sequence length="521" mass="56763">MILSNSIRYASNMLKDGIILPSELCGLCFSRVELIQPLNPFVCVLKESATAKSYASNDRYSKGKLKGPLDGIPVALKDNFCMHSIPTTCCSRMLKSFKPGYNATVVERLNAAGAIILGKCNMDEFGMGSGTIDSIYGPTKNVWLSKQNYTLGRCDFIHGKESEFNQEISSDCEPEDWYISGGSSGGSAVAVASGAVFAALGSDTGGSTRNPAAYCGIVGFKPSYGLVSRHGLVPLVNSMDVPGILTKTIDDAATMFNVLAGHDPLDSTTVRTLSVPLDLKEEINIKQVTVGIAQEYHCHGLSNEILNVWSFVADLLESSGAKVIPVSMPHTQTSIACYAVLNHCEVASNMARYDGIEFGLRAEENISTEELYASSRSKGFNEVVRGRILAGNYFLLRKNYEKYFVKAMKIRSLISRDFSRVWNSGVDVLLTPTTLTTAPLNSEFRASSNREQCAIQDYCTQPANMAGCPAVTIPIKLSEQGLPISLQIMAPYLREDILLSVAKWIENRVHFPVLHLQPNSI</sequence>
<dbReference type="PANTHER" id="PTHR11895:SF7">
    <property type="entry name" value="GLUTAMYL-TRNA(GLN) AMIDOTRANSFERASE SUBUNIT A, MITOCHONDRIAL"/>
    <property type="match status" value="1"/>
</dbReference>
<keyword evidence="3 5" id="KW-0067">ATP-binding</keyword>
<evidence type="ECO:0000256" key="2">
    <source>
        <dbReference type="ARBA" id="ARBA00022741"/>
    </source>
</evidence>
<dbReference type="PANTHER" id="PTHR11895">
    <property type="entry name" value="TRANSAMIDASE"/>
    <property type="match status" value="1"/>
</dbReference>
<dbReference type="EMBL" id="OB794707">
    <property type="protein sequence ID" value="CAD7430931.1"/>
    <property type="molecule type" value="Genomic_DNA"/>
</dbReference>
<comment type="function">
    <text evidence="5">Allows the formation of correctly charged Gln-tRNA(Gln) through the transamidation of misacylated Glu-tRNA(Gln) in the mitochondria. The reaction takes place in the presence of glutamine and ATP through an activated gamma-phospho-Glu-tRNA(Gln).</text>
</comment>
<protein>
    <recommendedName>
        <fullName evidence="5">Glutamyl-tRNA(Gln) amidotransferase subunit A, mitochondrial</fullName>
        <shortName evidence="5">Glu-AdT subunit A</shortName>
        <ecNumber evidence="5">6.3.5.7</ecNumber>
    </recommendedName>
</protein>
<dbReference type="Gene3D" id="3.90.1300.10">
    <property type="entry name" value="Amidase signature (AS) domain"/>
    <property type="match status" value="1"/>
</dbReference>
<comment type="similarity">
    <text evidence="5">Belongs to the amidase family. GatA subfamily.</text>
</comment>
<gene>
    <name evidence="5" type="primary">GatA</name>
    <name evidence="7" type="ORF">TMSB3V08_LOCUS7676</name>
</gene>
<keyword evidence="5" id="KW-0496">Mitochondrion</keyword>